<evidence type="ECO:0000256" key="5">
    <source>
        <dbReference type="ARBA" id="ARBA00022679"/>
    </source>
</evidence>
<dbReference type="InterPro" id="IPR057564">
    <property type="entry name" value="HEAT_ATR"/>
</dbReference>
<evidence type="ECO:0000256" key="11">
    <source>
        <dbReference type="ARBA" id="ARBA00023242"/>
    </source>
</evidence>
<feature type="domain" description="PI3K/PI4K catalytic" evidence="13">
    <location>
        <begin position="1624"/>
        <end position="1923"/>
    </location>
</feature>
<keyword evidence="11" id="KW-0539">Nucleus</keyword>
<dbReference type="Gene3D" id="3.30.1010.10">
    <property type="entry name" value="Phosphatidylinositol 3-kinase Catalytic Subunit, Chain A, domain 4"/>
    <property type="match status" value="1"/>
</dbReference>
<keyword evidence="8 16" id="KW-0418">Kinase</keyword>
<dbReference type="CDD" id="cd00892">
    <property type="entry name" value="PIKKc_ATR"/>
    <property type="match status" value="1"/>
</dbReference>
<dbReference type="VEuPathDB" id="MicrosporidiaDB:M970_021090"/>
<gene>
    <name evidence="16" type="ORF">ECU02_1130</name>
</gene>
<dbReference type="PROSITE" id="PS51189">
    <property type="entry name" value="FAT"/>
    <property type="match status" value="1"/>
</dbReference>
<evidence type="ECO:0000256" key="2">
    <source>
        <dbReference type="ARBA" id="ARBA00010769"/>
    </source>
</evidence>
<dbReference type="SUPFAM" id="SSF56112">
    <property type="entry name" value="Protein kinase-like (PK-like)"/>
    <property type="match status" value="1"/>
</dbReference>
<dbReference type="InterPro" id="IPR036940">
    <property type="entry name" value="PI3/4_kinase_cat_sf"/>
</dbReference>
<dbReference type="SMART" id="SM01343">
    <property type="entry name" value="FATC"/>
    <property type="match status" value="1"/>
</dbReference>
<evidence type="ECO:0000256" key="1">
    <source>
        <dbReference type="ARBA" id="ARBA00004123"/>
    </source>
</evidence>
<dbReference type="GO" id="GO:0005694">
    <property type="term" value="C:chromosome"/>
    <property type="evidence" value="ECO:0007669"/>
    <property type="project" value="TreeGrafter"/>
</dbReference>
<dbReference type="EMBL" id="KC513608">
    <property type="protein sequence ID" value="AGE95500.1"/>
    <property type="molecule type" value="Genomic_DNA"/>
</dbReference>
<sequence length="1935" mass="223345">MSCIPRRMAFPSSDISCFTKSLHTTSADVTRTTFLISSPDCTRPKSKDETISEVNLLISSEARSLLIDSTSSGPIFFNLFIIESFFLSGEFLFFATRKMPKVLSSSSQFMQGNVSSKGFYCGQEGPKPLDMNRDYLKNLYLQRLESERYSDVFRESMSSLVSTEIINAVISLAVQDDDETMLVDLLELFLQNLESNVVFHEKLTKSSFHLLLFKRPLGIQSYTKLKSIYDRVGSRRVVPGFEHTEFLSKNFYNYCLYKHAYKDYQFDLELDAGSLGPVETNLFKDLLKAVCIENRENEHLANYIKTLPMDVSVFLAIVMPDFRIDASRLGPEDVFLVCPSQVRGYDPKQFTKAFLCSLNSEGGLCRVCGRRVLGCGFEEIDHEEYLDSVSGNIEEMCFGVSHWEKIRTPRMLTTILRSLFKRPGCLECYKCLRYFPIEEQGEMEDIVLRFLRYAASILSIGNIQVSLRMFPFIRHTPRVVFSYFVILFEGFLKYSGNLFLKNVIRNVSTRNKAKFMGVRAMIFEHYLKGSIESASSTEENTKNEGGSGAVENPGRKRADDLGDLFAPLSEFFDEERKAFVRNNMFYIYPIMYSLSFPYYTPDLAFTQANNHFLIISLFLRGEESRIDEIGYGKDELYRMGVDVMIPLLCNGYFKYDVLSRFFGNVQEYIRAHLPKFLFALKKVYVERPFEFRICVFKILKCIIEAISGNVRMLFNYLFPFVEFFMRSHEESCGTDCKMIFIEYYSSFFKNDCLVRNMSRIFPYLDAEKIARWSNVKSEDDYLDIVIGLLDTRGHFSQEMAAKKAVELLARVFGDPGKGKGFDEESFVENVLRRFFKSREFRMKIGNVYGKLKELGNDAAFLIGCISQEFLDANPLPSVCSVLIEECTPEAIARVMVEKYLFEMDPGKQDLHFFIIQETLRFIKGPLSDRMEEVVEQFRSTQYFYEYVPVHPVEGVYEKTYTFKRFLGRLYRYSLNEIAKSEMQEYFSLLKYGNLLDTLFLEFHCLCLCRLLLEAGDHKVLGMVREIANNLQEGVDKRIARFVLKLHGFTSGKHIEDQQILRISFFLKDHHNAIQTLEKMIRKERKSELFDLLQYCYYSIKDYDKVLGINSVFARPSLINLFFRFCVDKNFAAARRCLEPKPGHDGVKEESGEDHKGQAPRELDVRILMEEIIDECQDDEVTKFMNDCKKIEGDFSEWKRLESRNEVFKHFIKDCELVSKSKNLLKTLDLIAGRRELAGDNRMLLECHESLVASIRSMMDARDDMSCDEMFESLLTAEKQDTIGNSSQGLHSREYFDDFASVDMVRAERRSERIGYMDRSKSGSTSGYSSLEEFERDLKLAIIRNYRGDDDVGRCIQEIGGMLLKREWCVLYELAELNVLQGKIGDAKTSLKKVLEIFPKTSMLYKKALIRYSELLDTKTAYTSALSILKDSGKLFLLGAKKFESTEPVKAMEMYINSVIHDNQCSDEAVPRIFHLFSEMMPPGDINAGAVLLKKFLESSISLLPPYYNQILSRLSHPNQDVANVVSRIVFELMENYPSKTFWRSLIMMNSQVPSTRKRMEGIVSGLTLDNKVALSNVKRISEELTCISRSKKNELTMEEDFPAFAKMFPAGVTVPNTKVLISGVRNEVKVFNSLQRPKRICFVGSDGKNYYWLCKNQDDLRKDSRFMDLNLIINSILKKQSSRKYIRTYAVIPFSHESGIIEWIGGLSSLKAICDTYYARDGISISETACRFVHNKKIGMREWHRVASKFHPKFHLWFHDSFPHPFSWLVARNNYTQTYAIMNIVGWFMGLGDRHAENILFDSNTGDTVHVDLNCIFGKGKELQVPERVPYRLTQNIVDAFGVLGLEGSYNTSLCTTLDLFLKNKNILVSNLLSFVYDPLFEWRRKSATTPKKIIEDLWHKMDDLDACSKCDVLNEEATNDENLCMMYIGWLPFI</sequence>
<dbReference type="VEuPathDB" id="MicrosporidiaDB:AEWD_021110"/>
<dbReference type="InterPro" id="IPR011009">
    <property type="entry name" value="Kinase-like_dom_sf"/>
</dbReference>
<evidence type="ECO:0000259" key="15">
    <source>
        <dbReference type="PROSITE" id="PS51190"/>
    </source>
</evidence>
<accession>M1K8V6</accession>
<dbReference type="PROSITE" id="PS50290">
    <property type="entry name" value="PI3_4_KINASE_3"/>
    <property type="match status" value="1"/>
</dbReference>
<proteinExistence type="inferred from homology"/>
<dbReference type="GO" id="GO:0000723">
    <property type="term" value="P:telomere maintenance"/>
    <property type="evidence" value="ECO:0007669"/>
    <property type="project" value="TreeGrafter"/>
</dbReference>
<evidence type="ECO:0000259" key="14">
    <source>
        <dbReference type="PROSITE" id="PS51189"/>
    </source>
</evidence>
<keyword evidence="7" id="KW-0227">DNA damage</keyword>
<dbReference type="Pfam" id="PF02260">
    <property type="entry name" value="FATC"/>
    <property type="match status" value="1"/>
</dbReference>
<evidence type="ECO:0000256" key="6">
    <source>
        <dbReference type="ARBA" id="ARBA00022741"/>
    </source>
</evidence>
<protein>
    <recommendedName>
        <fullName evidence="3">non-specific serine/threonine protein kinase</fullName>
        <ecNumber evidence="3">2.7.11.1</ecNumber>
    </recommendedName>
</protein>
<feature type="domain" description="FAT" evidence="14">
    <location>
        <begin position="1058"/>
        <end position="1550"/>
    </location>
</feature>
<evidence type="ECO:0000256" key="10">
    <source>
        <dbReference type="ARBA" id="ARBA00023204"/>
    </source>
</evidence>
<evidence type="ECO:0000256" key="12">
    <source>
        <dbReference type="SAM" id="MobiDB-lite"/>
    </source>
</evidence>
<comment type="similarity">
    <text evidence="2">Belongs to the PI3/PI4-kinase family. ATM subfamily.</text>
</comment>
<dbReference type="VEuPathDB" id="MicrosporidiaDB:AEWR_021090"/>
<evidence type="ECO:0000256" key="3">
    <source>
        <dbReference type="ARBA" id="ARBA00012513"/>
    </source>
</evidence>
<dbReference type="GO" id="GO:0006281">
    <property type="term" value="P:DNA repair"/>
    <property type="evidence" value="ECO:0007669"/>
    <property type="project" value="UniProtKB-KW"/>
</dbReference>
<dbReference type="Pfam" id="PF00454">
    <property type="entry name" value="PI3_PI4_kinase"/>
    <property type="match status" value="1"/>
</dbReference>
<evidence type="ECO:0000256" key="4">
    <source>
        <dbReference type="ARBA" id="ARBA00022527"/>
    </source>
</evidence>
<evidence type="ECO:0000313" key="16">
    <source>
        <dbReference type="EMBL" id="AGE95500.1"/>
    </source>
</evidence>
<dbReference type="GO" id="GO:0005634">
    <property type="term" value="C:nucleus"/>
    <property type="evidence" value="ECO:0007669"/>
    <property type="project" value="UniProtKB-SubCell"/>
</dbReference>
<dbReference type="SMART" id="SM00146">
    <property type="entry name" value="PI3Kc"/>
    <property type="match status" value="1"/>
</dbReference>
<evidence type="ECO:0000259" key="13">
    <source>
        <dbReference type="PROSITE" id="PS50290"/>
    </source>
</evidence>
<feature type="domain" description="FATC" evidence="15">
    <location>
        <begin position="1903"/>
        <end position="1935"/>
    </location>
</feature>
<dbReference type="EC" id="2.7.11.1" evidence="3"/>
<dbReference type="VEuPathDB" id="MicrosporidiaDB:AEWQ_021080"/>
<keyword evidence="10" id="KW-0234">DNA repair</keyword>
<keyword evidence="9" id="KW-0067">ATP-binding</keyword>
<dbReference type="GO" id="GO:0005524">
    <property type="term" value="F:ATP binding"/>
    <property type="evidence" value="ECO:0007669"/>
    <property type="project" value="UniProtKB-KW"/>
</dbReference>
<keyword evidence="6" id="KW-0547">Nucleotide-binding</keyword>
<dbReference type="InterPro" id="IPR000403">
    <property type="entry name" value="PI3/4_kinase_cat_dom"/>
</dbReference>
<dbReference type="InterPro" id="IPR014009">
    <property type="entry name" value="PIK_FAT"/>
</dbReference>
<dbReference type="PANTHER" id="PTHR11139">
    <property type="entry name" value="ATAXIA TELANGIECTASIA MUTATED ATM -RELATED"/>
    <property type="match status" value="1"/>
</dbReference>
<dbReference type="InterPro" id="IPR003152">
    <property type="entry name" value="FATC_dom"/>
</dbReference>
<dbReference type="PANTHER" id="PTHR11139:SF69">
    <property type="entry name" value="SERINE_THREONINE-PROTEIN KINASE ATR"/>
    <property type="match status" value="1"/>
</dbReference>
<dbReference type="GO" id="GO:0004674">
    <property type="term" value="F:protein serine/threonine kinase activity"/>
    <property type="evidence" value="ECO:0007669"/>
    <property type="project" value="UniProtKB-KW"/>
</dbReference>
<feature type="region of interest" description="Disordered" evidence="12">
    <location>
        <begin position="534"/>
        <end position="555"/>
    </location>
</feature>
<dbReference type="PROSITE" id="PS51190">
    <property type="entry name" value="FATC"/>
    <property type="match status" value="1"/>
</dbReference>
<dbReference type="VEuPathDB" id="MicrosporidiaDB:ECU02_1130"/>
<evidence type="ECO:0000256" key="8">
    <source>
        <dbReference type="ARBA" id="ARBA00022777"/>
    </source>
</evidence>
<reference evidence="16" key="1">
    <citation type="journal article" date="2013" name="Eukaryot. Cell">
        <title>Extremely Reduced Levels of Heterozygosity in the Vertebrate Pathogen Encephalitozoon cuniculi.</title>
        <authorList>
            <person name="Selman M."/>
            <person name="Sak B."/>
            <person name="Kvac M."/>
            <person name="Farinelli L."/>
            <person name="Weiss L.M."/>
            <person name="Corradi N."/>
        </authorList>
    </citation>
    <scope>NUCLEOTIDE SEQUENCE</scope>
</reference>
<comment type="subcellular location">
    <subcellularLocation>
        <location evidence="1">Nucleus</location>
    </subcellularLocation>
</comment>
<keyword evidence="4" id="KW-0723">Serine/threonine-protein kinase</keyword>
<evidence type="ECO:0000256" key="9">
    <source>
        <dbReference type="ARBA" id="ARBA00022840"/>
    </source>
</evidence>
<dbReference type="Pfam" id="PF23593">
    <property type="entry name" value="HEAT_ATR"/>
    <property type="match status" value="1"/>
</dbReference>
<organism evidence="16">
    <name type="scientific">Encephalitozoon cuniculi</name>
    <name type="common">Microsporidian parasite</name>
    <dbReference type="NCBI Taxonomy" id="6035"/>
    <lineage>
        <taxon>Eukaryota</taxon>
        <taxon>Fungi</taxon>
        <taxon>Fungi incertae sedis</taxon>
        <taxon>Microsporidia</taxon>
        <taxon>Unikaryonidae</taxon>
        <taxon>Encephalitozoon</taxon>
    </lineage>
</organism>
<name>M1K8V6_ENCCN</name>
<dbReference type="InterPro" id="IPR050517">
    <property type="entry name" value="DDR_Repair_Kinase"/>
</dbReference>
<dbReference type="GO" id="GO:0000077">
    <property type="term" value="P:DNA damage checkpoint signaling"/>
    <property type="evidence" value="ECO:0007669"/>
    <property type="project" value="TreeGrafter"/>
</dbReference>
<dbReference type="Gene3D" id="1.10.1070.11">
    <property type="entry name" value="Phosphatidylinositol 3-/4-kinase, catalytic domain"/>
    <property type="match status" value="1"/>
</dbReference>
<keyword evidence="5" id="KW-0808">Transferase</keyword>
<evidence type="ECO:0000256" key="7">
    <source>
        <dbReference type="ARBA" id="ARBA00022763"/>
    </source>
</evidence>